<name>A0A4Z2HC05_9TELE</name>
<keyword evidence="1" id="KW-0732">Signal</keyword>
<protein>
    <recommendedName>
        <fullName evidence="4">Secreted protein</fullName>
    </recommendedName>
</protein>
<accession>A0A4Z2HC05</accession>
<comment type="caution">
    <text evidence="2">The sequence shown here is derived from an EMBL/GenBank/DDBJ whole genome shotgun (WGS) entry which is preliminary data.</text>
</comment>
<feature type="chain" id="PRO_5021244541" description="Secreted protein" evidence="1">
    <location>
        <begin position="29"/>
        <end position="92"/>
    </location>
</feature>
<evidence type="ECO:0000313" key="2">
    <source>
        <dbReference type="EMBL" id="TNN62805.1"/>
    </source>
</evidence>
<dbReference type="EMBL" id="SRLO01000286">
    <property type="protein sequence ID" value="TNN62805.1"/>
    <property type="molecule type" value="Genomic_DNA"/>
</dbReference>
<feature type="signal peptide" evidence="1">
    <location>
        <begin position="1"/>
        <end position="28"/>
    </location>
</feature>
<organism evidence="2 3">
    <name type="scientific">Liparis tanakae</name>
    <name type="common">Tanaka's snailfish</name>
    <dbReference type="NCBI Taxonomy" id="230148"/>
    <lineage>
        <taxon>Eukaryota</taxon>
        <taxon>Metazoa</taxon>
        <taxon>Chordata</taxon>
        <taxon>Craniata</taxon>
        <taxon>Vertebrata</taxon>
        <taxon>Euteleostomi</taxon>
        <taxon>Actinopterygii</taxon>
        <taxon>Neopterygii</taxon>
        <taxon>Teleostei</taxon>
        <taxon>Neoteleostei</taxon>
        <taxon>Acanthomorphata</taxon>
        <taxon>Eupercaria</taxon>
        <taxon>Perciformes</taxon>
        <taxon>Cottioidei</taxon>
        <taxon>Cottales</taxon>
        <taxon>Liparidae</taxon>
        <taxon>Liparis</taxon>
    </lineage>
</organism>
<keyword evidence="3" id="KW-1185">Reference proteome</keyword>
<dbReference type="AlphaFoldDB" id="A0A4Z2HC05"/>
<proteinExistence type="predicted"/>
<reference evidence="2 3" key="1">
    <citation type="submission" date="2019-03" db="EMBL/GenBank/DDBJ databases">
        <title>First draft genome of Liparis tanakae, snailfish: a comprehensive survey of snailfish specific genes.</title>
        <authorList>
            <person name="Kim W."/>
            <person name="Song I."/>
            <person name="Jeong J.-H."/>
            <person name="Kim D."/>
            <person name="Kim S."/>
            <person name="Ryu S."/>
            <person name="Song J.Y."/>
            <person name="Lee S.K."/>
        </authorList>
    </citation>
    <scope>NUCLEOTIDE SEQUENCE [LARGE SCALE GENOMIC DNA]</scope>
    <source>
        <tissue evidence="2">Muscle</tissue>
    </source>
</reference>
<dbReference type="Proteomes" id="UP000314294">
    <property type="component" value="Unassembled WGS sequence"/>
</dbReference>
<gene>
    <name evidence="2" type="ORF">EYF80_027031</name>
</gene>
<evidence type="ECO:0000313" key="3">
    <source>
        <dbReference type="Proteomes" id="UP000314294"/>
    </source>
</evidence>
<sequence length="92" mass="10313">MDQNNNNNNNNNCFSRAFLLAFLPWVLASRALASDSISSSHWAAVRPMMGAMVRHWVGISLARWSSFSSSSLDHSVFLMLGSNHSYLHKKQS</sequence>
<evidence type="ECO:0000256" key="1">
    <source>
        <dbReference type="SAM" id="SignalP"/>
    </source>
</evidence>
<evidence type="ECO:0008006" key="4">
    <source>
        <dbReference type="Google" id="ProtNLM"/>
    </source>
</evidence>